<evidence type="ECO:0000259" key="1">
    <source>
        <dbReference type="Pfam" id="PF21168"/>
    </source>
</evidence>
<dbReference type="Pfam" id="PF21168">
    <property type="entry name" value="FkbO_Hyg5-like_N"/>
    <property type="match status" value="1"/>
</dbReference>
<dbReference type="InterPro" id="IPR049368">
    <property type="entry name" value="FkbO_Hyg5-like_N"/>
</dbReference>
<dbReference type="Gene3D" id="3.30.1330.40">
    <property type="entry name" value="RutC-like"/>
    <property type="match status" value="2"/>
</dbReference>
<dbReference type="InterPro" id="IPR035959">
    <property type="entry name" value="RutC-like_sf"/>
</dbReference>
<name>A0ABZ2IQ28_9BACT</name>
<evidence type="ECO:0000313" key="3">
    <source>
        <dbReference type="Proteomes" id="UP001320603"/>
    </source>
</evidence>
<sequence>MNYCQKIHYNIFQADQADFDKLVDRLLDCIPQNEIVLRLVFFGKPLSNAQYLERRLLIRKKVRYRYQHSEPALTYVAQPPLGAALIMEVHSYIPDGSDCIAFRHYEGTPYVMVENDKMKCLYAGGFQEDILMFGIQQQAAGVFARLGDVLRKEGFPISSIVRQWNYIERITDCDGADQRYQMFNNARSEFYKPVDWSNGYPAATGIGADLGGLVVDVDAVVFKQEDCYATPIDNKLQIAAHAYSEKVLEKAGVQKTTPKFERAKRLTTGNNSLIYISGTAAIRGEETLVGVGLERQLRITMENIAELIGDAAIKFLRVYLKDRSYYEEAKFLLETYHLNVPISYMCADVCREELLIEIEGIAMK</sequence>
<gene>
    <name evidence="2" type="ORF">NEE14_002195</name>
</gene>
<dbReference type="PANTHER" id="PTHR11803">
    <property type="entry name" value="2-IMINOBUTANOATE/2-IMINOPROPANOATE DEAMINASE RIDA"/>
    <property type="match status" value="1"/>
</dbReference>
<dbReference type="RefSeq" id="WP_251967632.1">
    <property type="nucleotide sequence ID" value="NZ_CP146284.1"/>
</dbReference>
<dbReference type="PANTHER" id="PTHR11803:SF59">
    <property type="entry name" value="ENDORIBONUCLEASE"/>
    <property type="match status" value="1"/>
</dbReference>
<dbReference type="Proteomes" id="UP001320603">
    <property type="component" value="Chromosome"/>
</dbReference>
<accession>A0ABZ2IQ28</accession>
<organism evidence="2 3">
    <name type="scientific">Parabacteroides absconsus</name>
    <dbReference type="NCBI Taxonomy" id="2951805"/>
    <lineage>
        <taxon>Bacteria</taxon>
        <taxon>Pseudomonadati</taxon>
        <taxon>Bacteroidota</taxon>
        <taxon>Bacteroidia</taxon>
        <taxon>Bacteroidales</taxon>
        <taxon>Tannerellaceae</taxon>
        <taxon>Parabacteroides</taxon>
    </lineage>
</organism>
<dbReference type="InterPro" id="IPR006175">
    <property type="entry name" value="YjgF/YER057c/UK114"/>
</dbReference>
<protein>
    <submittedName>
        <fullName evidence="2">Endoribonuclease L-PSP</fullName>
    </submittedName>
</protein>
<dbReference type="SUPFAM" id="SSF55298">
    <property type="entry name" value="YjgF-like"/>
    <property type="match status" value="2"/>
</dbReference>
<evidence type="ECO:0000313" key="2">
    <source>
        <dbReference type="EMBL" id="WWV66824.1"/>
    </source>
</evidence>
<proteinExistence type="predicted"/>
<keyword evidence="3" id="KW-1185">Reference proteome</keyword>
<reference evidence="2 3" key="1">
    <citation type="submission" date="2024-02" db="EMBL/GenBank/DDBJ databases">
        <title>Whole genome sequencing of Parabacteroides sp. AD58.</title>
        <authorList>
            <person name="Chaplin A.V."/>
            <person name="Pikina A.P."/>
            <person name="Sokolova S.R."/>
            <person name="Korostin D.O."/>
            <person name="Efimov B.A."/>
        </authorList>
    </citation>
    <scope>NUCLEOTIDE SEQUENCE [LARGE SCALE GENOMIC DNA]</scope>
    <source>
        <strain evidence="2 3">AD58</strain>
    </source>
</reference>
<dbReference type="EMBL" id="CP146284">
    <property type="protein sequence ID" value="WWV66824.1"/>
    <property type="molecule type" value="Genomic_DNA"/>
</dbReference>
<feature type="domain" description="Chorismatase FkbO/Hyg5-like N-terminal" evidence="1">
    <location>
        <begin position="134"/>
        <end position="215"/>
    </location>
</feature>